<dbReference type="SUPFAM" id="SSF55008">
    <property type="entry name" value="HMA, heavy metal-associated domain"/>
    <property type="match status" value="2"/>
</dbReference>
<dbReference type="Proteomes" id="UP001069802">
    <property type="component" value="Unassembled WGS sequence"/>
</dbReference>
<dbReference type="PROSITE" id="PS01229">
    <property type="entry name" value="COF_2"/>
    <property type="match status" value="1"/>
</dbReference>
<dbReference type="PRINTS" id="PR00942">
    <property type="entry name" value="CUATPASEI"/>
</dbReference>
<dbReference type="CDD" id="cd00371">
    <property type="entry name" value="HMA"/>
    <property type="match status" value="2"/>
</dbReference>
<keyword evidence="6" id="KW-0677">Repeat</keyword>
<dbReference type="InterPro" id="IPR006121">
    <property type="entry name" value="HMA_dom"/>
</dbReference>
<feature type="transmembrane region" description="Helical" evidence="16">
    <location>
        <begin position="173"/>
        <end position="191"/>
    </location>
</feature>
<evidence type="ECO:0000256" key="6">
    <source>
        <dbReference type="ARBA" id="ARBA00022737"/>
    </source>
</evidence>
<evidence type="ECO:0000256" key="11">
    <source>
        <dbReference type="ARBA" id="ARBA00022967"/>
    </source>
</evidence>
<dbReference type="InterPro" id="IPR023214">
    <property type="entry name" value="HAD_sf"/>
</dbReference>
<dbReference type="InterPro" id="IPR044492">
    <property type="entry name" value="P_typ_ATPase_HD_dom"/>
</dbReference>
<protein>
    <submittedName>
        <fullName evidence="18">Heavy metal translocating P-type ATPase</fullName>
    </submittedName>
</protein>
<dbReference type="Pfam" id="PF00122">
    <property type="entry name" value="E1-E2_ATPase"/>
    <property type="match status" value="1"/>
</dbReference>
<evidence type="ECO:0000256" key="9">
    <source>
        <dbReference type="ARBA" id="ARBA00022840"/>
    </source>
</evidence>
<feature type="transmembrane region" description="Helical" evidence="16">
    <location>
        <begin position="233"/>
        <end position="256"/>
    </location>
</feature>
<evidence type="ECO:0000256" key="16">
    <source>
        <dbReference type="RuleBase" id="RU362081"/>
    </source>
</evidence>
<evidence type="ECO:0000256" key="7">
    <source>
        <dbReference type="ARBA" id="ARBA00022741"/>
    </source>
</evidence>
<dbReference type="InterPro" id="IPR008250">
    <property type="entry name" value="ATPase_P-typ_transduc_dom_A_sf"/>
</dbReference>
<sequence>MQNTIELSIEGMRCAGCVRSIEKTLLSVEGVLSASPDLLTGSATVVSAVNLDNNLLLQALSGKGYQARLVEPPVSESATQDVTLDFLIEGMTCAGCVSSVEKAIAQAEGVRSVDVDLISGTARVVVEPSSTETVQEAIVGQVSRAGYKASTASEEQDALVDIGLDSRKSQTSMLLVVSALLTAPLVGQMILMPFGVTATIPPLFQLLLALPVQFVAGARFYKGFWSALRHGRSNMDTLVAVGTTAAFGLSVAVMLGDFSEWTSWSSHIAHSLYFEASAAVITLVLLGKILEEKAKGKTNEALMALMNLQPSKAIVERGGVQTEILAKNVRADDVVIVKPGDSVPVDGVVISGVSQVDEAMVTGESMPVARKAGDALIGGTINGEGVLRVSPSTLGKNSRLSRIIEQVKSARTSKPKIQKLVDEVSAVFVPAVLLLAAATFLGWWLWAEIPVDVAIINAVTVLVIACPCALGLATPTAIMVGSGQTARMGILVKDADAIDGLAKATTVVFDKTGTLTEGRPEVVDYMVGEPASSDRALSLALSLARDSAHPLSKAIVLKVQPLSGGILPLENSQALPGLGVKANNEGREIYMGSSKLMLQEAINLGNYSSFIRRNEAEGATLVWLAEKEGAAGKALGVFALRDKLRPESYAAVTALKEDGLKVVMLSGDQMASAQVVAHSLGIDQVEANLLPEDKLAYLQKLHEEGDVVVMVGDGINDAPALAGADIGLAMGDGTDVAISSADASLTKSDPALVYRAIRAGRIIRRKIAQNLFGAFVYNVIGLPLAASGMLNPVLAGLAMALSSVTVMASSLSLYSSLKRID</sequence>
<dbReference type="InterPro" id="IPR001757">
    <property type="entry name" value="P_typ_ATPase"/>
</dbReference>
<dbReference type="Pfam" id="PF00403">
    <property type="entry name" value="HMA"/>
    <property type="match status" value="2"/>
</dbReference>
<dbReference type="Gene3D" id="3.40.50.1000">
    <property type="entry name" value="HAD superfamily/HAD-like"/>
    <property type="match status" value="1"/>
</dbReference>
<evidence type="ECO:0000256" key="2">
    <source>
        <dbReference type="ARBA" id="ARBA00006024"/>
    </source>
</evidence>
<keyword evidence="4 16" id="KW-0812">Transmembrane</keyword>
<feature type="transmembrane region" description="Helical" evidence="16">
    <location>
        <begin position="767"/>
        <end position="786"/>
    </location>
</feature>
<dbReference type="InterPro" id="IPR023299">
    <property type="entry name" value="ATPase_P-typ_cyto_dom_N"/>
</dbReference>
<feature type="domain" description="HMA" evidence="17">
    <location>
        <begin position="3"/>
        <end position="68"/>
    </location>
</feature>
<dbReference type="InterPro" id="IPR017969">
    <property type="entry name" value="Heavy-metal-associated_CS"/>
</dbReference>
<dbReference type="NCBIfam" id="TIGR01494">
    <property type="entry name" value="ATPase_P-type"/>
    <property type="match status" value="1"/>
</dbReference>
<dbReference type="NCBIfam" id="TIGR01512">
    <property type="entry name" value="ATPase-IB2_Cd"/>
    <property type="match status" value="1"/>
</dbReference>
<dbReference type="NCBIfam" id="TIGR01525">
    <property type="entry name" value="ATPase-IB_hvy"/>
    <property type="match status" value="1"/>
</dbReference>
<dbReference type="NCBIfam" id="TIGR01511">
    <property type="entry name" value="ATPase-IB1_Cu"/>
    <property type="match status" value="1"/>
</dbReference>
<evidence type="ECO:0000256" key="1">
    <source>
        <dbReference type="ARBA" id="ARBA00004127"/>
    </source>
</evidence>
<keyword evidence="16" id="KW-1003">Cell membrane</keyword>
<evidence type="ECO:0000313" key="18">
    <source>
        <dbReference type="EMBL" id="MCZ4282047.1"/>
    </source>
</evidence>
<feature type="transmembrane region" description="Helical" evidence="16">
    <location>
        <begin position="203"/>
        <end position="221"/>
    </location>
</feature>
<dbReference type="SUPFAM" id="SSF81665">
    <property type="entry name" value="Calcium ATPase, transmembrane domain M"/>
    <property type="match status" value="1"/>
</dbReference>
<dbReference type="Gene3D" id="2.70.150.10">
    <property type="entry name" value="Calcium-transporting ATPase, cytoplasmic transduction domain A"/>
    <property type="match status" value="1"/>
</dbReference>
<keyword evidence="10" id="KW-0460">Magnesium</keyword>
<keyword evidence="7 16" id="KW-0547">Nucleotide-binding</keyword>
<organism evidence="18 19">
    <name type="scientific">Kiloniella laminariae</name>
    <dbReference type="NCBI Taxonomy" id="454162"/>
    <lineage>
        <taxon>Bacteria</taxon>
        <taxon>Pseudomonadati</taxon>
        <taxon>Pseudomonadota</taxon>
        <taxon>Alphaproteobacteria</taxon>
        <taxon>Rhodospirillales</taxon>
        <taxon>Kiloniellaceae</taxon>
        <taxon>Kiloniella</taxon>
    </lineage>
</organism>
<keyword evidence="19" id="KW-1185">Reference proteome</keyword>
<dbReference type="PRINTS" id="PR00119">
    <property type="entry name" value="CATATPASE"/>
</dbReference>
<keyword evidence="8" id="KW-0187">Copper transport</keyword>
<feature type="transmembrane region" description="Helical" evidence="16">
    <location>
        <begin position="453"/>
        <end position="478"/>
    </location>
</feature>
<dbReference type="PROSITE" id="PS50846">
    <property type="entry name" value="HMA_2"/>
    <property type="match status" value="2"/>
</dbReference>
<dbReference type="SUPFAM" id="SSF56784">
    <property type="entry name" value="HAD-like"/>
    <property type="match status" value="1"/>
</dbReference>
<evidence type="ECO:0000259" key="17">
    <source>
        <dbReference type="PROSITE" id="PS50846"/>
    </source>
</evidence>
<dbReference type="SFLD" id="SFLDS00003">
    <property type="entry name" value="Haloacid_Dehalogenase"/>
    <property type="match status" value="1"/>
</dbReference>
<evidence type="ECO:0000256" key="15">
    <source>
        <dbReference type="ARBA" id="ARBA00023136"/>
    </source>
</evidence>
<comment type="similarity">
    <text evidence="2 16">Belongs to the cation transport ATPase (P-type) (TC 3.A.3) family. Type IB subfamily.</text>
</comment>
<keyword evidence="5 16" id="KW-0479">Metal-binding</keyword>
<dbReference type="EMBL" id="JAPWGY010000005">
    <property type="protein sequence ID" value="MCZ4282047.1"/>
    <property type="molecule type" value="Genomic_DNA"/>
</dbReference>
<dbReference type="Gene3D" id="3.40.1110.10">
    <property type="entry name" value="Calcium-transporting ATPase, cytoplasmic domain N"/>
    <property type="match status" value="1"/>
</dbReference>
<dbReference type="NCBIfam" id="TIGR00003">
    <property type="entry name" value="copper ion binding protein"/>
    <property type="match status" value="1"/>
</dbReference>
<evidence type="ECO:0000256" key="13">
    <source>
        <dbReference type="ARBA" id="ARBA00023008"/>
    </source>
</evidence>
<dbReference type="PROSITE" id="PS01047">
    <property type="entry name" value="HMA_1"/>
    <property type="match status" value="1"/>
</dbReference>
<dbReference type="PRINTS" id="PR00943">
    <property type="entry name" value="CUATPASE"/>
</dbReference>
<keyword evidence="13" id="KW-0186">Copper</keyword>
<comment type="caution">
    <text evidence="18">The sequence shown here is derived from an EMBL/GenBank/DDBJ whole genome shotgun (WGS) entry which is preliminary data.</text>
</comment>
<evidence type="ECO:0000313" key="19">
    <source>
        <dbReference type="Proteomes" id="UP001069802"/>
    </source>
</evidence>
<dbReference type="SFLD" id="SFLDG00002">
    <property type="entry name" value="C1.7:_P-type_atpase_like"/>
    <property type="match status" value="1"/>
</dbReference>
<name>A0ABT4LLS9_9PROT</name>
<dbReference type="PROSITE" id="PS00154">
    <property type="entry name" value="ATPASE_E1_E2"/>
    <property type="match status" value="1"/>
</dbReference>
<keyword evidence="12 16" id="KW-1133">Transmembrane helix</keyword>
<reference evidence="18" key="1">
    <citation type="submission" date="2022-12" db="EMBL/GenBank/DDBJ databases">
        <title>Bacterial isolates from different developmental stages of Nematostella vectensis.</title>
        <authorList>
            <person name="Fraune S."/>
        </authorList>
    </citation>
    <scope>NUCLEOTIDE SEQUENCE</scope>
    <source>
        <strain evidence="18">G21630-S1</strain>
    </source>
</reference>
<keyword evidence="15 16" id="KW-0472">Membrane</keyword>
<dbReference type="PANTHER" id="PTHR43520">
    <property type="entry name" value="ATP7, ISOFORM B"/>
    <property type="match status" value="1"/>
</dbReference>
<dbReference type="InterPro" id="IPR027256">
    <property type="entry name" value="P-typ_ATPase_IB"/>
</dbReference>
<accession>A0ABT4LLS9</accession>
<dbReference type="SUPFAM" id="SSF81653">
    <property type="entry name" value="Calcium ATPase, transduction domain A"/>
    <property type="match status" value="1"/>
</dbReference>
<dbReference type="InterPro" id="IPR036412">
    <property type="entry name" value="HAD-like_sf"/>
</dbReference>
<evidence type="ECO:0000256" key="12">
    <source>
        <dbReference type="ARBA" id="ARBA00022989"/>
    </source>
</evidence>
<evidence type="ECO:0000256" key="8">
    <source>
        <dbReference type="ARBA" id="ARBA00022796"/>
    </source>
</evidence>
<evidence type="ECO:0000256" key="10">
    <source>
        <dbReference type="ARBA" id="ARBA00022842"/>
    </source>
</evidence>
<dbReference type="CDD" id="cd02094">
    <property type="entry name" value="P-type_ATPase_Cu-like"/>
    <property type="match status" value="1"/>
</dbReference>
<keyword evidence="3" id="KW-0813">Transport</keyword>
<feature type="domain" description="HMA" evidence="17">
    <location>
        <begin position="82"/>
        <end position="150"/>
    </location>
</feature>
<proteinExistence type="inferred from homology"/>
<evidence type="ECO:0000256" key="5">
    <source>
        <dbReference type="ARBA" id="ARBA00022723"/>
    </source>
</evidence>
<dbReference type="RefSeq" id="WP_269424196.1">
    <property type="nucleotide sequence ID" value="NZ_JAPWGY010000005.1"/>
</dbReference>
<evidence type="ECO:0000256" key="4">
    <source>
        <dbReference type="ARBA" id="ARBA00022692"/>
    </source>
</evidence>
<dbReference type="InterPro" id="IPR036163">
    <property type="entry name" value="HMA_dom_sf"/>
</dbReference>
<dbReference type="InterPro" id="IPR059000">
    <property type="entry name" value="ATPase_P-type_domA"/>
</dbReference>
<dbReference type="SFLD" id="SFLDF00027">
    <property type="entry name" value="p-type_atpase"/>
    <property type="match status" value="1"/>
</dbReference>
<gene>
    <name evidence="18" type="ORF">O4H49_14760</name>
</gene>
<evidence type="ECO:0000256" key="3">
    <source>
        <dbReference type="ARBA" id="ARBA00022448"/>
    </source>
</evidence>
<feature type="transmembrane region" description="Helical" evidence="16">
    <location>
        <begin position="792"/>
        <end position="814"/>
    </location>
</feature>
<keyword evidence="9 16" id="KW-0067">ATP-binding</keyword>
<dbReference type="Pfam" id="PF00702">
    <property type="entry name" value="Hydrolase"/>
    <property type="match status" value="1"/>
</dbReference>
<dbReference type="InterPro" id="IPR018303">
    <property type="entry name" value="ATPase_P-typ_P_site"/>
</dbReference>
<feature type="transmembrane region" description="Helical" evidence="16">
    <location>
        <begin position="424"/>
        <end position="447"/>
    </location>
</feature>
<dbReference type="InterPro" id="IPR006122">
    <property type="entry name" value="HMA_Cu_ion-bd"/>
</dbReference>
<evidence type="ECO:0000256" key="14">
    <source>
        <dbReference type="ARBA" id="ARBA00023065"/>
    </source>
</evidence>
<dbReference type="Gene3D" id="3.30.70.100">
    <property type="match status" value="2"/>
</dbReference>
<dbReference type="InterPro" id="IPR023298">
    <property type="entry name" value="ATPase_P-typ_TM_dom_sf"/>
</dbReference>
<keyword evidence="14" id="KW-0406">Ion transport</keyword>
<feature type="transmembrane region" description="Helical" evidence="16">
    <location>
        <begin position="268"/>
        <end position="287"/>
    </location>
</feature>
<keyword evidence="11" id="KW-1278">Translocase</keyword>
<dbReference type="PANTHER" id="PTHR43520:SF8">
    <property type="entry name" value="P-TYPE CU(+) TRANSPORTER"/>
    <property type="match status" value="1"/>
</dbReference>
<comment type="subcellular location">
    <subcellularLocation>
        <location evidence="16">Cell membrane</location>
    </subcellularLocation>
    <subcellularLocation>
        <location evidence="1">Endomembrane system</location>
        <topology evidence="1">Multi-pass membrane protein</topology>
    </subcellularLocation>
</comment>